<sequence>MNYHYPIDPNWTTEETIAVVEFLALIEQAYNGSVSRQALLDRYRKFKEIVPSKSEEKTIGNAFEKASGYSLYRTIQKARNEEKNKISIK</sequence>
<evidence type="ECO:0000256" key="1">
    <source>
        <dbReference type="HAMAP-Rule" id="MF_01041"/>
    </source>
</evidence>
<dbReference type="HOGENOM" id="CLU_166693_0_0_9"/>
<dbReference type="KEGG" id="axl:AXY_16150"/>
<dbReference type="SUPFAM" id="SSF158504">
    <property type="entry name" value="BH2638-like"/>
    <property type="match status" value="1"/>
</dbReference>
<accession>K0J3M2</accession>
<gene>
    <name evidence="2" type="ordered locus">AXY_16150</name>
</gene>
<evidence type="ECO:0000313" key="3">
    <source>
        <dbReference type="Proteomes" id="UP000006294"/>
    </source>
</evidence>
<dbReference type="STRING" id="698758.AXY_16150"/>
<organism evidence="2 3">
    <name type="scientific">Amphibacillus xylanus (strain ATCC 51415 / DSM 6626 / JCM 7361 / LMG 17667 / NBRC 15112 / Ep01)</name>
    <dbReference type="NCBI Taxonomy" id="698758"/>
    <lineage>
        <taxon>Bacteria</taxon>
        <taxon>Bacillati</taxon>
        <taxon>Bacillota</taxon>
        <taxon>Bacilli</taxon>
        <taxon>Bacillales</taxon>
        <taxon>Bacillaceae</taxon>
        <taxon>Amphibacillus</taxon>
    </lineage>
</organism>
<reference evidence="2 3" key="1">
    <citation type="submission" date="2011-01" db="EMBL/GenBank/DDBJ databases">
        <title>Whole genome sequence of Amphibacillus xylinus NBRC 15112.</title>
        <authorList>
            <person name="Nakazawa H."/>
            <person name="Katano Y."/>
            <person name="Nakamura S."/>
            <person name="Sasagawa M."/>
            <person name="Fukada J."/>
            <person name="Arai T."/>
            <person name="Sasakura N."/>
            <person name="Mochizuki D."/>
            <person name="Hosoyama A."/>
            <person name="Harada K."/>
            <person name="Horikawa H."/>
            <person name="Kato Y."/>
            <person name="Harada T."/>
            <person name="Sasaki K."/>
            <person name="Sekiguchi M."/>
            <person name="Hodoyama M."/>
            <person name="Nishiko R."/>
            <person name="Narita H."/>
            <person name="Hanamaki A."/>
            <person name="Hata C."/>
            <person name="Konno Y."/>
            <person name="Niimura Y."/>
            <person name="Yamazaki S."/>
            <person name="Fujita N."/>
        </authorList>
    </citation>
    <scope>NUCLEOTIDE SEQUENCE [LARGE SCALE GENOMIC DNA]</scope>
    <source>
        <strain evidence="3">ATCC 51415 / DSM 6626 / JCM 7361 / LMG 17667 / NBRC 15112 / Ep01</strain>
    </source>
</reference>
<evidence type="ECO:0000313" key="2">
    <source>
        <dbReference type="EMBL" id="BAM47747.1"/>
    </source>
</evidence>
<dbReference type="RefSeq" id="WP_015010344.1">
    <property type="nucleotide sequence ID" value="NC_018704.1"/>
</dbReference>
<dbReference type="Gene3D" id="1.10.220.80">
    <property type="entry name" value="BH2638-like"/>
    <property type="match status" value="1"/>
</dbReference>
<dbReference type="InterPro" id="IPR007920">
    <property type="entry name" value="UPF0223"/>
</dbReference>
<dbReference type="Pfam" id="PF05256">
    <property type="entry name" value="UPF0223"/>
    <property type="match status" value="1"/>
</dbReference>
<dbReference type="InterPro" id="IPR023324">
    <property type="entry name" value="BH2638-like_sf"/>
</dbReference>
<dbReference type="eggNOG" id="COG4476">
    <property type="taxonomic scope" value="Bacteria"/>
</dbReference>
<protein>
    <recommendedName>
        <fullName evidence="1">UPF0223 protein AXY_16150</fullName>
    </recommendedName>
</protein>
<dbReference type="HAMAP" id="MF_01041">
    <property type="entry name" value="UPF0223"/>
    <property type="match status" value="1"/>
</dbReference>
<dbReference type="PIRSF" id="PIRSF037260">
    <property type="entry name" value="UPF0223"/>
    <property type="match status" value="1"/>
</dbReference>
<dbReference type="PATRIC" id="fig|698758.3.peg.1612"/>
<keyword evidence="3" id="KW-1185">Reference proteome</keyword>
<dbReference type="EMBL" id="AP012050">
    <property type="protein sequence ID" value="BAM47747.1"/>
    <property type="molecule type" value="Genomic_DNA"/>
</dbReference>
<dbReference type="NCBIfam" id="NF003353">
    <property type="entry name" value="PRK04387.1"/>
    <property type="match status" value="1"/>
</dbReference>
<name>K0J3M2_AMPXN</name>
<comment type="similarity">
    <text evidence="1">Belongs to the UPF0223 family.</text>
</comment>
<dbReference type="OrthoDB" id="1649074at2"/>
<proteinExistence type="inferred from homology"/>
<dbReference type="AlphaFoldDB" id="K0J3M2"/>
<dbReference type="Proteomes" id="UP000006294">
    <property type="component" value="Chromosome"/>
</dbReference>